<dbReference type="Proteomes" id="UP000672934">
    <property type="component" value="Unassembled WGS sequence"/>
</dbReference>
<organism evidence="3 4">
    <name type="scientific">Cupriavidus yeoncheonensis</name>
    <dbReference type="NCBI Taxonomy" id="1462994"/>
    <lineage>
        <taxon>Bacteria</taxon>
        <taxon>Pseudomonadati</taxon>
        <taxon>Pseudomonadota</taxon>
        <taxon>Betaproteobacteria</taxon>
        <taxon>Burkholderiales</taxon>
        <taxon>Burkholderiaceae</taxon>
        <taxon>Cupriavidus</taxon>
    </lineage>
</organism>
<evidence type="ECO:0000256" key="1">
    <source>
        <dbReference type="ARBA" id="ARBA00006987"/>
    </source>
</evidence>
<name>A0A916IW54_9BURK</name>
<accession>A0A916IW54</accession>
<dbReference type="EMBL" id="CAJPUY010000013">
    <property type="protein sequence ID" value="CAG2148047.1"/>
    <property type="molecule type" value="Genomic_DNA"/>
</dbReference>
<protein>
    <recommendedName>
        <fullName evidence="5">Tripartite tricarboxylate transporter substrate binding protein</fullName>
    </recommendedName>
</protein>
<feature type="signal peptide" evidence="2">
    <location>
        <begin position="1"/>
        <end position="22"/>
    </location>
</feature>
<keyword evidence="4" id="KW-1185">Reference proteome</keyword>
<dbReference type="AlphaFoldDB" id="A0A916IW54"/>
<reference evidence="3" key="1">
    <citation type="submission" date="2021-03" db="EMBL/GenBank/DDBJ databases">
        <authorList>
            <person name="Peeters C."/>
        </authorList>
    </citation>
    <scope>NUCLEOTIDE SEQUENCE</scope>
    <source>
        <strain evidence="3">LMG 31506</strain>
    </source>
</reference>
<comment type="caution">
    <text evidence="3">The sequence shown here is derived from an EMBL/GenBank/DDBJ whole genome shotgun (WGS) entry which is preliminary data.</text>
</comment>
<comment type="similarity">
    <text evidence="1">Belongs to the UPF0065 (bug) family.</text>
</comment>
<feature type="chain" id="PRO_5036973602" description="Tripartite tricarboxylate transporter substrate binding protein" evidence="2">
    <location>
        <begin position="23"/>
        <end position="332"/>
    </location>
</feature>
<dbReference type="PIRSF" id="PIRSF017082">
    <property type="entry name" value="YflP"/>
    <property type="match status" value="1"/>
</dbReference>
<dbReference type="PANTHER" id="PTHR42928">
    <property type="entry name" value="TRICARBOXYLATE-BINDING PROTEIN"/>
    <property type="match status" value="1"/>
</dbReference>
<sequence length="332" mass="35017">MRQTLFRRVLGLGLACATLAPAIVPTPAAATATDNYPSRPLRFIVPLTQGSGSDTVTRFIAERVGVALGQPAIVENRPGADTVIAVQSMLNAPADGYSVLMISPSAMVINPLVHASLPYEPRRDIRPLAAAIRATSVLVTGPASPYRTFADLLAGARQKPRSVSLANYSYHYRLGALQMQQMSGVEFNHIPYKGASQVQTDVMGGAVDGALLDIGGALPLIRAGKLRALAVTGKTRHPELPNVPTVAESGIPGYELTVWIGFGVSSKTPEPVAARLEGALLQAISSPAFKTFAATTAYADVLGLPGPKMSQMIDAERTRYGALVKTYDVSAR</sequence>
<gene>
    <name evidence="3" type="ORF">LMG31506_03732</name>
</gene>
<dbReference type="InterPro" id="IPR005064">
    <property type="entry name" value="BUG"/>
</dbReference>
<keyword evidence="2" id="KW-0732">Signal</keyword>
<evidence type="ECO:0000313" key="4">
    <source>
        <dbReference type="Proteomes" id="UP000672934"/>
    </source>
</evidence>
<evidence type="ECO:0008006" key="5">
    <source>
        <dbReference type="Google" id="ProtNLM"/>
    </source>
</evidence>
<evidence type="ECO:0000256" key="2">
    <source>
        <dbReference type="SAM" id="SignalP"/>
    </source>
</evidence>
<dbReference type="Gene3D" id="3.40.190.150">
    <property type="entry name" value="Bordetella uptake gene, domain 1"/>
    <property type="match status" value="1"/>
</dbReference>
<dbReference type="Pfam" id="PF03401">
    <property type="entry name" value="TctC"/>
    <property type="match status" value="1"/>
</dbReference>
<dbReference type="InterPro" id="IPR042100">
    <property type="entry name" value="Bug_dom1"/>
</dbReference>
<dbReference type="SUPFAM" id="SSF53850">
    <property type="entry name" value="Periplasmic binding protein-like II"/>
    <property type="match status" value="1"/>
</dbReference>
<proteinExistence type="inferred from homology"/>
<evidence type="ECO:0000313" key="3">
    <source>
        <dbReference type="EMBL" id="CAG2148047.1"/>
    </source>
</evidence>
<dbReference type="RefSeq" id="WP_211948657.1">
    <property type="nucleotide sequence ID" value="NZ_CAJPUY010000013.1"/>
</dbReference>
<dbReference type="Gene3D" id="3.40.190.10">
    <property type="entry name" value="Periplasmic binding protein-like II"/>
    <property type="match status" value="1"/>
</dbReference>
<dbReference type="PANTHER" id="PTHR42928:SF5">
    <property type="entry name" value="BLR1237 PROTEIN"/>
    <property type="match status" value="1"/>
</dbReference>
<dbReference type="CDD" id="cd07012">
    <property type="entry name" value="PBP2_Bug_TTT"/>
    <property type="match status" value="1"/>
</dbReference>